<dbReference type="Gene3D" id="1.10.1040.10">
    <property type="entry name" value="N-(1-d-carboxylethyl)-l-norvaline Dehydrogenase, domain 2"/>
    <property type="match status" value="1"/>
</dbReference>
<evidence type="ECO:0000256" key="1">
    <source>
        <dbReference type="ARBA" id="ARBA00007598"/>
    </source>
</evidence>
<dbReference type="EMBL" id="KN832976">
    <property type="protein sequence ID" value="KIM88933.1"/>
    <property type="molecule type" value="Genomic_DNA"/>
</dbReference>
<feature type="domain" description="6-phosphogluconate dehydrogenase NADP-binding" evidence="3">
    <location>
        <begin position="31"/>
        <end position="195"/>
    </location>
</feature>
<dbReference type="InParanoid" id="A0A0C3BR14"/>
<evidence type="ECO:0000313" key="5">
    <source>
        <dbReference type="EMBL" id="KIM88933.1"/>
    </source>
</evidence>
<evidence type="ECO:0000313" key="6">
    <source>
        <dbReference type="Proteomes" id="UP000054166"/>
    </source>
</evidence>
<dbReference type="InterPro" id="IPR029154">
    <property type="entry name" value="HIBADH-like_NADP-bd"/>
</dbReference>
<dbReference type="SUPFAM" id="SSF51735">
    <property type="entry name" value="NAD(P)-binding Rossmann-fold domains"/>
    <property type="match status" value="1"/>
</dbReference>
<proteinExistence type="inferred from homology"/>
<dbReference type="Pfam" id="PF03446">
    <property type="entry name" value="NAD_binding_2"/>
    <property type="match status" value="1"/>
</dbReference>
<dbReference type="HOGENOM" id="CLU_035117_5_2_1"/>
<dbReference type="InterPro" id="IPR036291">
    <property type="entry name" value="NAD(P)-bd_dom_sf"/>
</dbReference>
<dbReference type="GO" id="GO:0051287">
    <property type="term" value="F:NAD binding"/>
    <property type="evidence" value="ECO:0007669"/>
    <property type="project" value="InterPro"/>
</dbReference>
<protein>
    <recommendedName>
        <fullName evidence="7">6-phosphogluconate dehydrogenase NADP-binding domain-containing protein</fullName>
    </recommendedName>
</protein>
<evidence type="ECO:0000256" key="2">
    <source>
        <dbReference type="SAM" id="MobiDB-lite"/>
    </source>
</evidence>
<dbReference type="InterPro" id="IPR013328">
    <property type="entry name" value="6PGD_dom2"/>
</dbReference>
<comment type="similarity">
    <text evidence="1">Belongs to the HIBADH-related family. NP60 subfamily.</text>
</comment>
<dbReference type="Pfam" id="PF14833">
    <property type="entry name" value="NAD_binding_11"/>
    <property type="match status" value="1"/>
</dbReference>
<dbReference type="AlphaFoldDB" id="A0A0C3BR14"/>
<dbReference type="STRING" id="765440.A0A0C3BR14"/>
<dbReference type="Gene3D" id="3.40.50.720">
    <property type="entry name" value="NAD(P)-binding Rossmann-like Domain"/>
    <property type="match status" value="1"/>
</dbReference>
<reference evidence="5 6" key="1">
    <citation type="submission" date="2014-04" db="EMBL/GenBank/DDBJ databases">
        <authorList>
            <consortium name="DOE Joint Genome Institute"/>
            <person name="Kuo A."/>
            <person name="Tarkka M."/>
            <person name="Buscot F."/>
            <person name="Kohler A."/>
            <person name="Nagy L.G."/>
            <person name="Floudas D."/>
            <person name="Copeland A."/>
            <person name="Barry K.W."/>
            <person name="Cichocki N."/>
            <person name="Veneault-Fourrey C."/>
            <person name="LaButti K."/>
            <person name="Lindquist E.A."/>
            <person name="Lipzen A."/>
            <person name="Lundell T."/>
            <person name="Morin E."/>
            <person name="Murat C."/>
            <person name="Sun H."/>
            <person name="Tunlid A."/>
            <person name="Henrissat B."/>
            <person name="Grigoriev I.V."/>
            <person name="Hibbett D.S."/>
            <person name="Martin F."/>
            <person name="Nordberg H.P."/>
            <person name="Cantor M.N."/>
            <person name="Hua S.X."/>
        </authorList>
    </citation>
    <scope>NUCLEOTIDE SEQUENCE [LARGE SCALE GENOMIC DNA]</scope>
    <source>
        <strain evidence="5 6">F 1598</strain>
    </source>
</reference>
<feature type="domain" description="3-hydroxyisobutyrate dehydrogenase-like NAD-binding" evidence="4">
    <location>
        <begin position="220"/>
        <end position="325"/>
    </location>
</feature>
<evidence type="ECO:0000259" key="3">
    <source>
        <dbReference type="Pfam" id="PF03446"/>
    </source>
</evidence>
<evidence type="ECO:0000259" key="4">
    <source>
        <dbReference type="Pfam" id="PF14833"/>
    </source>
</evidence>
<evidence type="ECO:0008006" key="7">
    <source>
        <dbReference type="Google" id="ProtNLM"/>
    </source>
</evidence>
<dbReference type="Proteomes" id="UP000054166">
    <property type="component" value="Unassembled WGS sequence"/>
</dbReference>
<organism evidence="5 6">
    <name type="scientific">Piloderma croceum (strain F 1598)</name>
    <dbReference type="NCBI Taxonomy" id="765440"/>
    <lineage>
        <taxon>Eukaryota</taxon>
        <taxon>Fungi</taxon>
        <taxon>Dikarya</taxon>
        <taxon>Basidiomycota</taxon>
        <taxon>Agaricomycotina</taxon>
        <taxon>Agaricomycetes</taxon>
        <taxon>Agaricomycetidae</taxon>
        <taxon>Atheliales</taxon>
        <taxon>Atheliaceae</taxon>
        <taxon>Piloderma</taxon>
    </lineage>
</organism>
<keyword evidence="6" id="KW-1185">Reference proteome</keyword>
<dbReference type="PANTHER" id="PTHR43580:SF8">
    <property type="entry name" value="6-PHOSPHOGLUCONATE DEHYDROGENASE NADP-BINDING DOMAIN-CONTAINING PROTEIN-RELATED"/>
    <property type="match status" value="1"/>
</dbReference>
<feature type="region of interest" description="Disordered" evidence="2">
    <location>
        <begin position="1"/>
        <end position="25"/>
    </location>
</feature>
<sequence length="367" mass="39402">MSDETTIPAMHPAHPQIPFSRPATPQTEPRKIGFYGLGNIGYLMARNLATHKSSVTSPVSPPLLVYNRTVSKSEKLVKEVGGESKIRIAQSAAQLAIECDVIITNLANDDVVKHVYVEFSKALAQSPPTKNKIFVETSTIYPCLAGELNGLISQHPRSHLITCPVFGTPPVADKALMVFAMSGNYQSKKEVSYLLVPAVGRQVYDLGENLEKVIAFEAPTFKLIGNSMVLGCLEVLAEAQTMSKKSGLGAEAAYDLVKELLSAGPFFEFGTKMLNDSFDGTKGFGIDGGIKDASHMRRLTQAHNSPMPAVDAAHSHLLTARALYSAQKLQGTQQFDTLDSSALVAGARVAAGLDGFDSGKHSKVIKE</sequence>
<dbReference type="PANTHER" id="PTHR43580">
    <property type="entry name" value="OXIDOREDUCTASE GLYR1-RELATED"/>
    <property type="match status" value="1"/>
</dbReference>
<dbReference type="GO" id="GO:0050661">
    <property type="term" value="F:NADP binding"/>
    <property type="evidence" value="ECO:0007669"/>
    <property type="project" value="InterPro"/>
</dbReference>
<dbReference type="SUPFAM" id="SSF48179">
    <property type="entry name" value="6-phosphogluconate dehydrogenase C-terminal domain-like"/>
    <property type="match status" value="1"/>
</dbReference>
<reference evidence="6" key="2">
    <citation type="submission" date="2015-01" db="EMBL/GenBank/DDBJ databases">
        <title>Evolutionary Origins and Diversification of the Mycorrhizal Mutualists.</title>
        <authorList>
            <consortium name="DOE Joint Genome Institute"/>
            <consortium name="Mycorrhizal Genomics Consortium"/>
            <person name="Kohler A."/>
            <person name="Kuo A."/>
            <person name="Nagy L.G."/>
            <person name="Floudas D."/>
            <person name="Copeland A."/>
            <person name="Barry K.W."/>
            <person name="Cichocki N."/>
            <person name="Veneault-Fourrey C."/>
            <person name="LaButti K."/>
            <person name="Lindquist E.A."/>
            <person name="Lipzen A."/>
            <person name="Lundell T."/>
            <person name="Morin E."/>
            <person name="Murat C."/>
            <person name="Riley R."/>
            <person name="Ohm R."/>
            <person name="Sun H."/>
            <person name="Tunlid A."/>
            <person name="Henrissat B."/>
            <person name="Grigoriev I.V."/>
            <person name="Hibbett D.S."/>
            <person name="Martin F."/>
        </authorList>
    </citation>
    <scope>NUCLEOTIDE SEQUENCE [LARGE SCALE GENOMIC DNA]</scope>
    <source>
        <strain evidence="6">F 1598</strain>
    </source>
</reference>
<dbReference type="OrthoDB" id="435038at2759"/>
<name>A0A0C3BR14_PILCF</name>
<dbReference type="InterPro" id="IPR051265">
    <property type="entry name" value="HIBADH-related_NP60_sf"/>
</dbReference>
<gene>
    <name evidence="5" type="ORF">PILCRDRAFT_85377</name>
</gene>
<accession>A0A0C3BR14</accession>
<dbReference type="InterPro" id="IPR008927">
    <property type="entry name" value="6-PGluconate_DH-like_C_sf"/>
</dbReference>
<dbReference type="InterPro" id="IPR006115">
    <property type="entry name" value="6PGDH_NADP-bd"/>
</dbReference>